<feature type="region of interest" description="Disordered" evidence="6">
    <location>
        <begin position="317"/>
        <end position="337"/>
    </location>
</feature>
<dbReference type="GO" id="GO:0036064">
    <property type="term" value="C:ciliary basal body"/>
    <property type="evidence" value="ECO:0007669"/>
    <property type="project" value="TreeGrafter"/>
</dbReference>
<evidence type="ECO:0000256" key="2">
    <source>
        <dbReference type="ARBA" id="ARBA00022741"/>
    </source>
</evidence>
<keyword evidence="9" id="KW-1185">Reference proteome</keyword>
<keyword evidence="2" id="KW-0547">Nucleotide-binding</keyword>
<dbReference type="KEGG" id="ehx:EMIHUDRAFT_101059"/>
<name>A0A0D3JMC2_EMIH1</name>
<dbReference type="PaxDb" id="2903-EOD24657"/>
<comment type="catalytic activity">
    <reaction evidence="5">
        <text>L-glutamyl-[protein] + L-glutamate + ATP = gamma-L-glutamyl-L-glutamyl-[protein] + ADP + phosphate + H(+)</text>
        <dbReference type="Rhea" id="RHEA:60144"/>
        <dbReference type="Rhea" id="RHEA-COMP:10208"/>
        <dbReference type="Rhea" id="RHEA-COMP:15517"/>
        <dbReference type="ChEBI" id="CHEBI:15378"/>
        <dbReference type="ChEBI" id="CHEBI:29973"/>
        <dbReference type="ChEBI" id="CHEBI:29985"/>
        <dbReference type="ChEBI" id="CHEBI:30616"/>
        <dbReference type="ChEBI" id="CHEBI:43474"/>
        <dbReference type="ChEBI" id="CHEBI:143622"/>
        <dbReference type="ChEBI" id="CHEBI:456216"/>
    </reaction>
    <physiologicalReaction direction="left-to-right" evidence="5">
        <dbReference type="Rhea" id="RHEA:60145"/>
    </physiologicalReaction>
</comment>
<evidence type="ECO:0000256" key="5">
    <source>
        <dbReference type="ARBA" id="ARBA00049274"/>
    </source>
</evidence>
<dbReference type="Pfam" id="PF03133">
    <property type="entry name" value="TTL"/>
    <property type="match status" value="1"/>
</dbReference>
<keyword evidence="7" id="KW-0732">Signal</keyword>
<feature type="signal peptide" evidence="7">
    <location>
        <begin position="1"/>
        <end position="26"/>
    </location>
</feature>
<dbReference type="GO" id="GO:0000226">
    <property type="term" value="P:microtubule cytoskeleton organization"/>
    <property type="evidence" value="ECO:0007669"/>
    <property type="project" value="TreeGrafter"/>
</dbReference>
<accession>A0A0D3JMC2</accession>
<dbReference type="AlphaFoldDB" id="A0A0D3JMC2"/>
<dbReference type="GO" id="GO:0005524">
    <property type="term" value="F:ATP binding"/>
    <property type="evidence" value="ECO:0007669"/>
    <property type="project" value="UniProtKB-KW"/>
</dbReference>
<feature type="chain" id="PRO_5044275327" description="Tubulin--tyrosine ligase-like protein 5" evidence="7">
    <location>
        <begin position="27"/>
        <end position="671"/>
    </location>
</feature>
<reference evidence="9" key="1">
    <citation type="journal article" date="2013" name="Nature">
        <title>Pan genome of the phytoplankton Emiliania underpins its global distribution.</title>
        <authorList>
            <person name="Read B.A."/>
            <person name="Kegel J."/>
            <person name="Klute M.J."/>
            <person name="Kuo A."/>
            <person name="Lefebvre S.C."/>
            <person name="Maumus F."/>
            <person name="Mayer C."/>
            <person name="Miller J."/>
            <person name="Monier A."/>
            <person name="Salamov A."/>
            <person name="Young J."/>
            <person name="Aguilar M."/>
            <person name="Claverie J.M."/>
            <person name="Frickenhaus S."/>
            <person name="Gonzalez K."/>
            <person name="Herman E.K."/>
            <person name="Lin Y.C."/>
            <person name="Napier J."/>
            <person name="Ogata H."/>
            <person name="Sarno A.F."/>
            <person name="Shmutz J."/>
            <person name="Schroeder D."/>
            <person name="de Vargas C."/>
            <person name="Verret F."/>
            <person name="von Dassow P."/>
            <person name="Valentin K."/>
            <person name="Van de Peer Y."/>
            <person name="Wheeler G."/>
            <person name="Dacks J.B."/>
            <person name="Delwiche C.F."/>
            <person name="Dyhrman S.T."/>
            <person name="Glockner G."/>
            <person name="John U."/>
            <person name="Richards T."/>
            <person name="Worden A.Z."/>
            <person name="Zhang X."/>
            <person name="Grigoriev I.V."/>
            <person name="Allen A.E."/>
            <person name="Bidle K."/>
            <person name="Borodovsky M."/>
            <person name="Bowler C."/>
            <person name="Brownlee C."/>
            <person name="Cock J.M."/>
            <person name="Elias M."/>
            <person name="Gladyshev V.N."/>
            <person name="Groth M."/>
            <person name="Guda C."/>
            <person name="Hadaegh A."/>
            <person name="Iglesias-Rodriguez M.D."/>
            <person name="Jenkins J."/>
            <person name="Jones B.M."/>
            <person name="Lawson T."/>
            <person name="Leese F."/>
            <person name="Lindquist E."/>
            <person name="Lobanov A."/>
            <person name="Lomsadze A."/>
            <person name="Malik S.B."/>
            <person name="Marsh M.E."/>
            <person name="Mackinder L."/>
            <person name="Mock T."/>
            <person name="Mueller-Roeber B."/>
            <person name="Pagarete A."/>
            <person name="Parker M."/>
            <person name="Probert I."/>
            <person name="Quesneville H."/>
            <person name="Raines C."/>
            <person name="Rensing S.A."/>
            <person name="Riano-Pachon D.M."/>
            <person name="Richier S."/>
            <person name="Rokitta S."/>
            <person name="Shiraiwa Y."/>
            <person name="Soanes D.M."/>
            <person name="van der Giezen M."/>
            <person name="Wahlund T.M."/>
            <person name="Williams B."/>
            <person name="Wilson W."/>
            <person name="Wolfe G."/>
            <person name="Wurch L.L."/>
        </authorList>
    </citation>
    <scope>NUCLEOTIDE SEQUENCE</scope>
</reference>
<reference evidence="8" key="2">
    <citation type="submission" date="2024-10" db="UniProtKB">
        <authorList>
            <consortium name="EnsemblProtists"/>
        </authorList>
    </citation>
    <scope>IDENTIFICATION</scope>
</reference>
<dbReference type="PANTHER" id="PTHR12241:SF145">
    <property type="entry name" value="TUBULIN POLYGLUTAMYLASE TTLL5"/>
    <property type="match status" value="1"/>
</dbReference>
<evidence type="ECO:0000313" key="9">
    <source>
        <dbReference type="Proteomes" id="UP000013827"/>
    </source>
</evidence>
<dbReference type="EnsemblProtists" id="EOD24657">
    <property type="protein sequence ID" value="EOD24657"/>
    <property type="gene ID" value="EMIHUDRAFT_101059"/>
</dbReference>
<evidence type="ECO:0000256" key="1">
    <source>
        <dbReference type="ARBA" id="ARBA00022598"/>
    </source>
</evidence>
<feature type="region of interest" description="Disordered" evidence="6">
    <location>
        <begin position="588"/>
        <end position="611"/>
    </location>
</feature>
<dbReference type="PANTHER" id="PTHR12241">
    <property type="entry name" value="TUBULIN POLYGLUTAMYLASE"/>
    <property type="match status" value="1"/>
</dbReference>
<evidence type="ECO:0000256" key="4">
    <source>
        <dbReference type="ARBA" id="ARBA00041448"/>
    </source>
</evidence>
<evidence type="ECO:0000256" key="7">
    <source>
        <dbReference type="SAM" id="SignalP"/>
    </source>
</evidence>
<evidence type="ECO:0000256" key="6">
    <source>
        <dbReference type="SAM" id="MobiDB-lite"/>
    </source>
</evidence>
<dbReference type="STRING" id="2903.R1CPU0"/>
<dbReference type="RefSeq" id="XP_005777086.1">
    <property type="nucleotide sequence ID" value="XM_005777029.1"/>
</dbReference>
<dbReference type="eggNOG" id="KOG2157">
    <property type="taxonomic scope" value="Eukaryota"/>
</dbReference>
<evidence type="ECO:0000256" key="3">
    <source>
        <dbReference type="ARBA" id="ARBA00022840"/>
    </source>
</evidence>
<protein>
    <recommendedName>
        <fullName evidence="4">Tubulin--tyrosine ligase-like protein 5</fullName>
    </recommendedName>
</protein>
<evidence type="ECO:0000313" key="8">
    <source>
        <dbReference type="EnsemblProtists" id="EOD24657"/>
    </source>
</evidence>
<dbReference type="GO" id="GO:0015631">
    <property type="term" value="F:tubulin binding"/>
    <property type="evidence" value="ECO:0007669"/>
    <property type="project" value="TreeGrafter"/>
</dbReference>
<dbReference type="Gene3D" id="3.30.470.20">
    <property type="entry name" value="ATP-grasp fold, B domain"/>
    <property type="match status" value="1"/>
</dbReference>
<keyword evidence="1" id="KW-0436">Ligase</keyword>
<sequence length="671" mass="71882">MRRCLSLHGLLLLVVGAAVCLSGVAAVVLWQHTLVQPTPRQPALPPCDAGATAGWSLTLWREHCAGGRPSSFFNGYRAKRGRSMAWNALTQMQPLMRAAGMRELDERGSDLALARAASQRVADALLRGAGGAALPDVVIAPNWYSRGAPDWRRWRLSPHQRVSRCWGVYSIANKVRLVETIQAARAAAVLPLLRSHADGDGDGSGGGGGSGLLPESYVWREFSHRPDWRALLGPAEGALLPPRRWLIKRAVHRGKVDASGFPRPLRVYLYTEGFALFATDEYESDSTERLAILTNAAVNKRGVGPAAAAAAAVARAATSTERRSTGGGSSYEGSARVHGRDPAALHRAIERVVLLTWAAAAPRLAAAAAAGLNSHGLRYSSQWAGQFELVGVDLMLDSELNVWLMEMNASPSLATEEAAGTPGPERDLPTKRAMLRDMLRPRTQMRPNHTPVFHLPLEATRSSAVLNSSRRWCVAFSRLADVLPEAEGGATPPPEALLARLYLENGGRAPPLALRPAAGEDGAGASCRRRWRLGGCLACPLWGEIGEIWRSAAEVRRAGGFAPLAPSEDAEWSAAVERAARVADAVGAAEERDAETSAGSEAAKLEAAEGSAADAARAGEALPSALWQQQLLREWWRRRPAEGSCADGRGGRECIRATWDAMLCDPPPQNK</sequence>
<dbReference type="GeneID" id="17270204"/>
<dbReference type="Proteomes" id="UP000013827">
    <property type="component" value="Unassembled WGS sequence"/>
</dbReference>
<dbReference type="InterPro" id="IPR004344">
    <property type="entry name" value="TTL/TTLL_fam"/>
</dbReference>
<organism evidence="8 9">
    <name type="scientific">Emiliania huxleyi (strain CCMP1516)</name>
    <dbReference type="NCBI Taxonomy" id="280463"/>
    <lineage>
        <taxon>Eukaryota</taxon>
        <taxon>Haptista</taxon>
        <taxon>Haptophyta</taxon>
        <taxon>Prymnesiophyceae</taxon>
        <taxon>Isochrysidales</taxon>
        <taxon>Noelaerhabdaceae</taxon>
        <taxon>Emiliania</taxon>
    </lineage>
</organism>
<proteinExistence type="predicted"/>
<dbReference type="GO" id="GO:0070740">
    <property type="term" value="F:tubulin-glutamic acid ligase activity"/>
    <property type="evidence" value="ECO:0007669"/>
    <property type="project" value="TreeGrafter"/>
</dbReference>
<keyword evidence="3" id="KW-0067">ATP-binding</keyword>
<dbReference type="HOGENOM" id="CLU_409642_0_0_1"/>